<feature type="region of interest" description="Disordered" evidence="3">
    <location>
        <begin position="386"/>
        <end position="406"/>
    </location>
</feature>
<dbReference type="OrthoDB" id="8954335at2759"/>
<dbReference type="PANTHER" id="PTHR43834">
    <property type="entry name" value="GTPASE DER"/>
    <property type="match status" value="1"/>
</dbReference>
<organism evidence="6 7">
    <name type="scientific">Plasmodium reichenowi</name>
    <dbReference type="NCBI Taxonomy" id="5854"/>
    <lineage>
        <taxon>Eukaryota</taxon>
        <taxon>Sar</taxon>
        <taxon>Alveolata</taxon>
        <taxon>Apicomplexa</taxon>
        <taxon>Aconoidasida</taxon>
        <taxon>Haemosporida</taxon>
        <taxon>Plasmodiidae</taxon>
        <taxon>Plasmodium</taxon>
        <taxon>Plasmodium (Laverania)</taxon>
    </lineage>
</organism>
<dbReference type="InterPro" id="IPR032859">
    <property type="entry name" value="KH_dom-like"/>
</dbReference>
<name>A0A2P9D4C7_PLARE</name>
<dbReference type="NCBIfam" id="TIGR00231">
    <property type="entry name" value="small_GTP"/>
    <property type="match status" value="1"/>
</dbReference>
<dbReference type="PANTHER" id="PTHR43834:SF2">
    <property type="entry name" value="GTPASE DER"/>
    <property type="match status" value="1"/>
</dbReference>
<feature type="domain" description="GTPase Der C-terminal KH-domain-like" evidence="5">
    <location>
        <begin position="850"/>
        <end position="929"/>
    </location>
</feature>
<dbReference type="EMBL" id="LT969566">
    <property type="protein sequence ID" value="SOV75898.1"/>
    <property type="molecule type" value="Genomic_DNA"/>
</dbReference>
<gene>
    <name evidence="6" type="ORF">PRG01_0316900</name>
</gene>
<dbReference type="Proteomes" id="UP000240500">
    <property type="component" value="Chromosome 3"/>
</dbReference>
<evidence type="ECO:0000256" key="3">
    <source>
        <dbReference type="SAM" id="MobiDB-lite"/>
    </source>
</evidence>
<proteinExistence type="predicted"/>
<feature type="domain" description="G" evidence="4">
    <location>
        <begin position="16"/>
        <end position="136"/>
    </location>
</feature>
<dbReference type="InterPro" id="IPR005225">
    <property type="entry name" value="Small_GTP-bd"/>
</dbReference>
<feature type="domain" description="G" evidence="4">
    <location>
        <begin position="667"/>
        <end position="793"/>
    </location>
</feature>
<evidence type="ECO:0000256" key="1">
    <source>
        <dbReference type="ARBA" id="ARBA00022741"/>
    </source>
</evidence>
<feature type="compositionally biased region" description="Low complexity" evidence="3">
    <location>
        <begin position="332"/>
        <end position="363"/>
    </location>
</feature>
<sequence>MKNVLKKKFVRRFCYKICIAGACNSGKSSFNNDLLDRLNVSHKKSVISNVDNYCIKNNENIFKLHKKKCSVTDTIGLNERMLSKLEKWKLEGYNMDMENNNILKNYYNLIMDSNLIFLCIKHTEIRQSDILSYNIIKDMYKNLDNIYTIVYNNIKDGTNTQHTHTQSYNFLDIYEYFTNIIFYPYNINEDLTNVIKEKIINSYEITKVTSQQNEDQFKDHHELKKDISQDNDNILKNCYINKNLLNTLNKKEEELFFHNNQMYDIIDESVRIFHPSMSSETKNYFYKFVNLKKKDKSNMKLFNDYFSERILNRTPRKIGQVEFDEKKNKIINNENIKNNGNNDNNDNNGNNDNNDNNDNNNNNCDQNEDYKENYENNVITMNNVKNTEETGKNNQTNLYPTNTKLYPTNTNLYPTNTNLYPTNTNLYPTNTNLYPTNTNSYPTNTNLYHTNTNLYPVDTQTVDNTMYQYNDNYDKFIKKKKQASIYETPKNEEEDDNDDTNKFREYFFSKIQNNYNFEERKKDIQALKNKRIRILKNILNKKEHANPYDLININKKKYDKDIQENHTNDVPLFYCATKDIINEGNKHVDIVNKNDVKDKDLEQIDHGKINENMHRDINIEMDSTVLQNFVDDDDNNNNNNNNKMNINSYRNKIMMNDENMCNNKDIKVCVLGEKNCGKTSLIESILKNNIINENDVYELFGKRKYINNDMSFYYKNKKIEILDTCSLSKQHKFKNEDLLFDENNRVYTNIRKSDICIYIKEIKNNNINLNKVDKKMIFYLLKEKKNIIFIVNKIDLILTNFEKKRNDFLQEFSNVFNDIPIIFLNTKNNTHINTLLNKIIHIHKMNNVIISTSLLNLFLMQFLKLFPIPWLKKKKCHFKYIKQINTNPITFLIFTNLYRKVPNNYLTFFKKKLKHEFDLRYINIQFIFKTTCDNKEKVKGRIK</sequence>
<evidence type="ECO:0000256" key="2">
    <source>
        <dbReference type="ARBA" id="ARBA00023134"/>
    </source>
</evidence>
<evidence type="ECO:0000313" key="6">
    <source>
        <dbReference type="EMBL" id="SOV75898.1"/>
    </source>
</evidence>
<dbReference type="GO" id="GO:0005525">
    <property type="term" value="F:GTP binding"/>
    <property type="evidence" value="ECO:0007669"/>
    <property type="project" value="UniProtKB-KW"/>
</dbReference>
<protein>
    <submittedName>
        <fullName evidence="6">GTP-binding protein EngA, putative</fullName>
    </submittedName>
</protein>
<dbReference type="InterPro" id="IPR027417">
    <property type="entry name" value="P-loop_NTPase"/>
</dbReference>
<dbReference type="Pfam" id="PF01926">
    <property type="entry name" value="MMR_HSR1"/>
    <property type="match status" value="2"/>
</dbReference>
<keyword evidence="1" id="KW-0547">Nucleotide-binding</keyword>
<dbReference type="InterPro" id="IPR006073">
    <property type="entry name" value="GTP-bd"/>
</dbReference>
<dbReference type="VEuPathDB" id="PlasmoDB:PRG01_0316900"/>
<dbReference type="Gene3D" id="3.30.300.20">
    <property type="match status" value="1"/>
</dbReference>
<dbReference type="Pfam" id="PF14714">
    <property type="entry name" value="KH_dom-like"/>
    <property type="match status" value="1"/>
</dbReference>
<feature type="compositionally biased region" description="Polar residues" evidence="3">
    <location>
        <begin position="392"/>
        <end position="404"/>
    </location>
</feature>
<feature type="region of interest" description="Disordered" evidence="3">
    <location>
        <begin position="332"/>
        <end position="369"/>
    </location>
</feature>
<evidence type="ECO:0000259" key="5">
    <source>
        <dbReference type="Pfam" id="PF14714"/>
    </source>
</evidence>
<dbReference type="AlphaFoldDB" id="A0A2P9D4C7"/>
<dbReference type="InterPro" id="IPR015946">
    <property type="entry name" value="KH_dom-like_a/b"/>
</dbReference>
<dbReference type="VEuPathDB" id="PlasmoDB:PRCDC_0312800"/>
<evidence type="ECO:0000313" key="7">
    <source>
        <dbReference type="Proteomes" id="UP000240500"/>
    </source>
</evidence>
<dbReference type="Gene3D" id="3.40.50.300">
    <property type="entry name" value="P-loop containing nucleotide triphosphate hydrolases"/>
    <property type="match status" value="2"/>
</dbReference>
<keyword evidence="2" id="KW-0342">GTP-binding</keyword>
<dbReference type="SUPFAM" id="SSF52540">
    <property type="entry name" value="P-loop containing nucleoside triphosphate hydrolases"/>
    <property type="match status" value="2"/>
</dbReference>
<reference evidence="6 7" key="1">
    <citation type="submission" date="2016-09" db="EMBL/GenBank/DDBJ databases">
        <authorList>
            <consortium name="Pathogen Informatics"/>
        </authorList>
    </citation>
    <scope>NUCLEOTIDE SEQUENCE [LARGE SCALE GENOMIC DNA]</scope>
</reference>
<evidence type="ECO:0000259" key="4">
    <source>
        <dbReference type="Pfam" id="PF01926"/>
    </source>
</evidence>
<accession>A0A2P9D4C7</accession>